<dbReference type="OrthoDB" id="10644405at2759"/>
<keyword evidence="1" id="KW-1133">Transmembrane helix</keyword>
<accession>A0A813MHU7</accession>
<evidence type="ECO:0000313" key="2">
    <source>
        <dbReference type="EMBL" id="CAF0715742.1"/>
    </source>
</evidence>
<dbReference type="Proteomes" id="UP000663879">
    <property type="component" value="Unassembled WGS sequence"/>
</dbReference>
<feature type="transmembrane region" description="Helical" evidence="1">
    <location>
        <begin position="295"/>
        <end position="315"/>
    </location>
</feature>
<evidence type="ECO:0000313" key="3">
    <source>
        <dbReference type="Proteomes" id="UP000663879"/>
    </source>
</evidence>
<proteinExistence type="predicted"/>
<dbReference type="EMBL" id="CAJNOC010000109">
    <property type="protein sequence ID" value="CAF0715742.1"/>
    <property type="molecule type" value="Genomic_DNA"/>
</dbReference>
<organism evidence="2 3">
    <name type="scientific">Brachionus calyciflorus</name>
    <dbReference type="NCBI Taxonomy" id="104777"/>
    <lineage>
        <taxon>Eukaryota</taxon>
        <taxon>Metazoa</taxon>
        <taxon>Spiralia</taxon>
        <taxon>Gnathifera</taxon>
        <taxon>Rotifera</taxon>
        <taxon>Eurotatoria</taxon>
        <taxon>Monogononta</taxon>
        <taxon>Pseudotrocha</taxon>
        <taxon>Ploima</taxon>
        <taxon>Brachionidae</taxon>
        <taxon>Brachionus</taxon>
    </lineage>
</organism>
<gene>
    <name evidence="2" type="ORF">OXX778_LOCUS1617</name>
</gene>
<name>A0A813MHU7_9BILA</name>
<evidence type="ECO:0000256" key="1">
    <source>
        <dbReference type="SAM" id="Phobius"/>
    </source>
</evidence>
<sequence length="316" mass="37861">MDDKKKIKTFEENMEEISREIDKNREIMRKELGFSFEHFELSELLKPPASFVDEMLKIFEIKNLPVENNYENKYREKRDSDEEPYFNYKTTTPDDSLNNSLLKDSIKFNKSKSTQQCEMQIYKTDKPFFLRPCSSYKIINPYLENIDSNFTKNNRKKWTVESPVKNYIMGNKKKSNLKHSSMQNLTEKKEIRFEPIKNAISFSQFDQNDDPKTEICLPRTRLTKRTTKIPIRKGSSLERKLSINSAIYRSELETNCKNYESLFKDMKDTDRKNRLNNLFKLETKVNFQIRKHLRLILYEIAILFILIFANLYIFVF</sequence>
<keyword evidence="1" id="KW-0472">Membrane</keyword>
<comment type="caution">
    <text evidence="2">The sequence shown here is derived from an EMBL/GenBank/DDBJ whole genome shotgun (WGS) entry which is preliminary data.</text>
</comment>
<reference evidence="2" key="1">
    <citation type="submission" date="2021-02" db="EMBL/GenBank/DDBJ databases">
        <authorList>
            <person name="Nowell W R."/>
        </authorList>
    </citation>
    <scope>NUCLEOTIDE SEQUENCE</scope>
    <source>
        <strain evidence="2">Ploen Becks lab</strain>
    </source>
</reference>
<protein>
    <submittedName>
        <fullName evidence="2">Uncharacterized protein</fullName>
    </submittedName>
</protein>
<keyword evidence="1" id="KW-0812">Transmembrane</keyword>
<keyword evidence="3" id="KW-1185">Reference proteome</keyword>
<dbReference type="AlphaFoldDB" id="A0A813MHU7"/>